<proteinExistence type="predicted"/>
<protein>
    <submittedName>
        <fullName evidence="1">Uncharacterized protein</fullName>
    </submittedName>
</protein>
<organism evidence="1 2">
    <name type="scientific">Coniochaeta ligniaria NRRL 30616</name>
    <dbReference type="NCBI Taxonomy" id="1408157"/>
    <lineage>
        <taxon>Eukaryota</taxon>
        <taxon>Fungi</taxon>
        <taxon>Dikarya</taxon>
        <taxon>Ascomycota</taxon>
        <taxon>Pezizomycotina</taxon>
        <taxon>Sordariomycetes</taxon>
        <taxon>Sordariomycetidae</taxon>
        <taxon>Coniochaetales</taxon>
        <taxon>Coniochaetaceae</taxon>
        <taxon>Coniochaeta</taxon>
    </lineage>
</organism>
<dbReference type="AlphaFoldDB" id="A0A1J7ITF2"/>
<dbReference type="OrthoDB" id="4633509at2759"/>
<reference evidence="1 2" key="1">
    <citation type="submission" date="2016-10" db="EMBL/GenBank/DDBJ databases">
        <title>Draft genome sequence of Coniochaeta ligniaria NRRL30616, a lignocellulolytic fungus for bioabatement of inhibitors in plant biomass hydrolysates.</title>
        <authorList>
            <consortium name="DOE Joint Genome Institute"/>
            <person name="Jimenez D.J."/>
            <person name="Hector R.E."/>
            <person name="Riley R."/>
            <person name="Sun H."/>
            <person name="Grigoriev I.V."/>
            <person name="Van Elsas J.D."/>
            <person name="Nichols N.N."/>
        </authorList>
    </citation>
    <scope>NUCLEOTIDE SEQUENCE [LARGE SCALE GENOMIC DNA]</scope>
    <source>
        <strain evidence="1 2">NRRL 30616</strain>
    </source>
</reference>
<gene>
    <name evidence="1" type="ORF">CONLIGDRAFT_594704</name>
</gene>
<dbReference type="InParanoid" id="A0A1J7ITF2"/>
<sequence length="317" mass="36347">MNSNWQPPQTSKNFALFQEHCRKARLRPFLDERPMAGKPNCTWKDFCRPLLRRFDGADIDWSWEGCQLLSTGIRDGTDGADGVVWKVKIGDGVYALKVFWDNSAPDGRYWAFQRECLNIALLQMMQTAVQDCPETIYLKPDPESWKEAIANLHAFSDEGRRKPRFCHLPNAVQYAPPRIRGCFGWTKISGKELRSLGPGRRPPTVTTGRVKRQILPSEHYSAIVFEYIPEPEGPMSEIERKQLIPYWQAGFCFVSVRPENWKGDVLLDMSDIACPWDANWSRPLYNLIKQPPECSSGDDLENSVHDRGFDASVQCDF</sequence>
<name>A0A1J7ITF2_9PEZI</name>
<keyword evidence="2" id="KW-1185">Reference proteome</keyword>
<accession>A0A1J7ITF2</accession>
<dbReference type="EMBL" id="KV875096">
    <property type="protein sequence ID" value="OIW30774.1"/>
    <property type="molecule type" value="Genomic_DNA"/>
</dbReference>
<evidence type="ECO:0000313" key="2">
    <source>
        <dbReference type="Proteomes" id="UP000182658"/>
    </source>
</evidence>
<evidence type="ECO:0000313" key="1">
    <source>
        <dbReference type="EMBL" id="OIW30774.1"/>
    </source>
</evidence>
<dbReference type="Proteomes" id="UP000182658">
    <property type="component" value="Unassembled WGS sequence"/>
</dbReference>